<dbReference type="STRING" id="196109.A0A136IW80"/>
<dbReference type="PIRSF" id="PIRSF027081">
    <property type="entry name" value="RNase_P/MRP_p29_subunit"/>
    <property type="match status" value="1"/>
</dbReference>
<keyword evidence="4 8" id="KW-0819">tRNA processing</keyword>
<dbReference type="GO" id="GO:0005634">
    <property type="term" value="C:nucleus"/>
    <property type="evidence" value="ECO:0007669"/>
    <property type="project" value="UniProtKB-SubCell"/>
</dbReference>
<evidence type="ECO:0000256" key="4">
    <source>
        <dbReference type="ARBA" id="ARBA00022694"/>
    </source>
</evidence>
<dbReference type="SUPFAM" id="SSF101744">
    <property type="entry name" value="Rof/RNase P subunit-like"/>
    <property type="match status" value="1"/>
</dbReference>
<dbReference type="PANTHER" id="PTHR13348:SF0">
    <property type="entry name" value="RIBONUCLEASE P PROTEIN SUBUNIT P29"/>
    <property type="match status" value="1"/>
</dbReference>
<evidence type="ECO:0000256" key="3">
    <source>
        <dbReference type="ARBA" id="ARBA00022490"/>
    </source>
</evidence>
<organism evidence="10 11">
    <name type="scientific">Microdochium bolleyi</name>
    <dbReference type="NCBI Taxonomy" id="196109"/>
    <lineage>
        <taxon>Eukaryota</taxon>
        <taxon>Fungi</taxon>
        <taxon>Dikarya</taxon>
        <taxon>Ascomycota</taxon>
        <taxon>Pezizomycotina</taxon>
        <taxon>Sordariomycetes</taxon>
        <taxon>Xylariomycetidae</taxon>
        <taxon>Xylariales</taxon>
        <taxon>Microdochiaceae</taxon>
        <taxon>Microdochium</taxon>
    </lineage>
</organism>
<keyword evidence="8" id="KW-0539">Nucleus</keyword>
<dbReference type="GO" id="GO:0004519">
    <property type="term" value="F:endonuclease activity"/>
    <property type="evidence" value="ECO:0007669"/>
    <property type="project" value="UniProtKB-KW"/>
</dbReference>
<dbReference type="InterPro" id="IPR002730">
    <property type="entry name" value="Rpp29/RNP1"/>
</dbReference>
<evidence type="ECO:0000256" key="2">
    <source>
        <dbReference type="ARBA" id="ARBA00006181"/>
    </source>
</evidence>
<keyword evidence="3" id="KW-0963">Cytoplasm</keyword>
<evidence type="ECO:0000313" key="10">
    <source>
        <dbReference type="EMBL" id="KXJ89161.1"/>
    </source>
</evidence>
<evidence type="ECO:0000313" key="11">
    <source>
        <dbReference type="Proteomes" id="UP000070501"/>
    </source>
</evidence>
<evidence type="ECO:0000256" key="6">
    <source>
        <dbReference type="ARBA" id="ARBA00022759"/>
    </source>
</evidence>
<dbReference type="GO" id="GO:0000172">
    <property type="term" value="C:ribonuclease MRP complex"/>
    <property type="evidence" value="ECO:0007669"/>
    <property type="project" value="InterPro"/>
</dbReference>
<dbReference type="PANTHER" id="PTHR13348">
    <property type="entry name" value="RIBONUCLEASE P SUBUNIT P29"/>
    <property type="match status" value="1"/>
</dbReference>
<dbReference type="OrthoDB" id="124041at2759"/>
<keyword evidence="11" id="KW-1185">Reference proteome</keyword>
<dbReference type="Proteomes" id="UP000070501">
    <property type="component" value="Unassembled WGS sequence"/>
</dbReference>
<dbReference type="InterPro" id="IPR023538">
    <property type="entry name" value="RNP1"/>
</dbReference>
<proteinExistence type="inferred from homology"/>
<dbReference type="GO" id="GO:0016787">
    <property type="term" value="F:hydrolase activity"/>
    <property type="evidence" value="ECO:0007669"/>
    <property type="project" value="UniProtKB-KW"/>
</dbReference>
<dbReference type="InParanoid" id="A0A136IW80"/>
<dbReference type="InterPro" id="IPR036980">
    <property type="entry name" value="RNase_P/MRP_Rpp29_sf"/>
</dbReference>
<protein>
    <recommendedName>
        <fullName evidence="8">Ribonuclease P protein subunit</fullName>
    </recommendedName>
</protein>
<dbReference type="InterPro" id="IPR016848">
    <property type="entry name" value="RNase_P/MRP_Rpp29-subunit"/>
</dbReference>
<comment type="subcellular location">
    <subcellularLocation>
        <location evidence="1">Nucleus</location>
    </subcellularLocation>
</comment>
<dbReference type="GO" id="GO:0033204">
    <property type="term" value="F:ribonuclease P RNA binding"/>
    <property type="evidence" value="ECO:0007669"/>
    <property type="project" value="InterPro"/>
</dbReference>
<name>A0A136IW80_9PEZI</name>
<feature type="compositionally biased region" description="Basic residues" evidence="9">
    <location>
        <begin position="65"/>
        <end position="84"/>
    </location>
</feature>
<dbReference type="SMART" id="SM00538">
    <property type="entry name" value="POP4"/>
    <property type="match status" value="1"/>
</dbReference>
<keyword evidence="7" id="KW-0378">Hydrolase</keyword>
<dbReference type="EMBL" id="KQ964256">
    <property type="protein sequence ID" value="KXJ89161.1"/>
    <property type="molecule type" value="Genomic_DNA"/>
</dbReference>
<dbReference type="GO" id="GO:0001682">
    <property type="term" value="P:tRNA 5'-leader removal"/>
    <property type="evidence" value="ECO:0007669"/>
    <property type="project" value="InterPro"/>
</dbReference>
<dbReference type="Pfam" id="PF01868">
    <property type="entry name" value="RNase_P-MRP_p29"/>
    <property type="match status" value="1"/>
</dbReference>
<evidence type="ECO:0000256" key="7">
    <source>
        <dbReference type="ARBA" id="ARBA00022801"/>
    </source>
</evidence>
<gene>
    <name evidence="10" type="ORF">Micbo1qcDRAFT_235489</name>
</gene>
<comment type="similarity">
    <text evidence="2">Belongs to the eukaryotic/archaeal RNase P protein component 1 family.</text>
</comment>
<dbReference type="InterPro" id="IPR023534">
    <property type="entry name" value="Rof/RNase_P-like"/>
</dbReference>
<feature type="region of interest" description="Disordered" evidence="9">
    <location>
        <begin position="1"/>
        <end position="96"/>
    </location>
</feature>
<reference evidence="11" key="1">
    <citation type="submission" date="2016-02" db="EMBL/GenBank/DDBJ databases">
        <title>Draft genome sequence of Microdochium bolleyi, a fungal endophyte of beachgrass.</title>
        <authorList>
            <consortium name="DOE Joint Genome Institute"/>
            <person name="David A.S."/>
            <person name="May G."/>
            <person name="Haridas S."/>
            <person name="Lim J."/>
            <person name="Wang M."/>
            <person name="Labutti K."/>
            <person name="Lipzen A."/>
            <person name="Barry K."/>
            <person name="Grigoriev I.V."/>
        </authorList>
    </citation>
    <scope>NUCLEOTIDE SEQUENCE [LARGE SCALE GENOMIC DNA]</scope>
    <source>
        <strain evidence="11">J235TASD1</strain>
    </source>
</reference>
<sequence>MAGPGKSDKSQQSQSLTHSLLARAHSPDSTQRIFAEKIQHRPFLVRPSSPPPAATSGPGPDARAARRVARRRQQSQRSSKRRAAGLKPEPLSARERRRMGLYDIRSSHGGGDNSKTQKKQQISYTTFEPLHDLWLGYVREILGNELFTGGQAAAAKLASADIHGARVRVSRSSCPSRVGIEGIVVRDSRYAVQIVTKKNVVKLVPKEGTMFRVEVAARAAAMGSEGQAGTDSKQTILGQDTGTRQQQEEAAQDPEQGKVFVFEVLGDQFQTRSADRANRKFRAHFLENL</sequence>
<dbReference type="HAMAP" id="MF_00754">
    <property type="entry name" value="RNase_P_1"/>
    <property type="match status" value="1"/>
</dbReference>
<keyword evidence="6" id="KW-0255">Endonuclease</keyword>
<keyword evidence="5" id="KW-0540">Nuclease</keyword>
<accession>A0A136IW80</accession>
<dbReference type="GO" id="GO:0006364">
    <property type="term" value="P:rRNA processing"/>
    <property type="evidence" value="ECO:0007669"/>
    <property type="project" value="TreeGrafter"/>
</dbReference>
<dbReference type="AlphaFoldDB" id="A0A136IW80"/>
<dbReference type="GO" id="GO:0030677">
    <property type="term" value="C:ribonuclease P complex"/>
    <property type="evidence" value="ECO:0007669"/>
    <property type="project" value="InterPro"/>
</dbReference>
<evidence type="ECO:0000256" key="1">
    <source>
        <dbReference type="ARBA" id="ARBA00004123"/>
    </source>
</evidence>
<evidence type="ECO:0000256" key="8">
    <source>
        <dbReference type="PIRNR" id="PIRNR027081"/>
    </source>
</evidence>
<evidence type="ECO:0000256" key="5">
    <source>
        <dbReference type="ARBA" id="ARBA00022722"/>
    </source>
</evidence>
<evidence type="ECO:0000256" key="9">
    <source>
        <dbReference type="SAM" id="MobiDB-lite"/>
    </source>
</evidence>
<dbReference type="Gene3D" id="2.30.30.210">
    <property type="entry name" value="Ribonuclease P/MRP, subunit p29"/>
    <property type="match status" value="1"/>
</dbReference>